<accession>A0A3M0K5A4</accession>
<keyword evidence="5" id="KW-1185">Reference proteome</keyword>
<comment type="similarity">
    <text evidence="1">Belongs to the mab-21 family.</text>
</comment>
<dbReference type="SMART" id="SM01265">
    <property type="entry name" value="Mab-21"/>
    <property type="match status" value="1"/>
</dbReference>
<evidence type="ECO:0000313" key="4">
    <source>
        <dbReference type="EMBL" id="RMC07671.1"/>
    </source>
</evidence>
<evidence type="ECO:0000256" key="1">
    <source>
        <dbReference type="ARBA" id="ARBA00008307"/>
    </source>
</evidence>
<dbReference type="OrthoDB" id="5947963at2759"/>
<evidence type="ECO:0000313" key="5">
    <source>
        <dbReference type="Proteomes" id="UP000269221"/>
    </source>
</evidence>
<dbReference type="Pfam" id="PF03281">
    <property type="entry name" value="Mab-21"/>
    <property type="match status" value="1"/>
</dbReference>
<feature type="domain" description="Mab-21-like nucleotidyltransferase" evidence="2">
    <location>
        <begin position="123"/>
        <end position="308"/>
    </location>
</feature>
<dbReference type="Proteomes" id="UP000269221">
    <property type="component" value="Unassembled WGS sequence"/>
</dbReference>
<proteinExistence type="inferred from homology"/>
<dbReference type="STRING" id="333673.A0A3M0K5A4"/>
<dbReference type="InterPro" id="IPR046903">
    <property type="entry name" value="Mab-21-like_nuc_Trfase"/>
</dbReference>
<organism evidence="4 5">
    <name type="scientific">Hirundo rustica rustica</name>
    <dbReference type="NCBI Taxonomy" id="333673"/>
    <lineage>
        <taxon>Eukaryota</taxon>
        <taxon>Metazoa</taxon>
        <taxon>Chordata</taxon>
        <taxon>Craniata</taxon>
        <taxon>Vertebrata</taxon>
        <taxon>Euteleostomi</taxon>
        <taxon>Archelosauria</taxon>
        <taxon>Archosauria</taxon>
        <taxon>Dinosauria</taxon>
        <taxon>Saurischia</taxon>
        <taxon>Theropoda</taxon>
        <taxon>Coelurosauria</taxon>
        <taxon>Aves</taxon>
        <taxon>Neognathae</taxon>
        <taxon>Neoaves</taxon>
        <taxon>Telluraves</taxon>
        <taxon>Australaves</taxon>
        <taxon>Passeriformes</taxon>
        <taxon>Sylvioidea</taxon>
        <taxon>Hirundinidae</taxon>
        <taxon>Hirundo</taxon>
    </lineage>
</organism>
<dbReference type="PANTHER" id="PTHR10656:SF30">
    <property type="entry name" value="PROTEIN MAB-21-LIKE 3"/>
    <property type="match status" value="1"/>
</dbReference>
<dbReference type="InterPro" id="IPR024810">
    <property type="entry name" value="MAB21L/cGLR"/>
</dbReference>
<dbReference type="InterPro" id="IPR046906">
    <property type="entry name" value="Mab-21_HhH/H2TH-like"/>
</dbReference>
<name>A0A3M0K5A4_HIRRU</name>
<reference evidence="4 5" key="1">
    <citation type="submission" date="2018-07" db="EMBL/GenBank/DDBJ databases">
        <title>A high quality draft genome assembly of the barn swallow (H. rustica rustica).</title>
        <authorList>
            <person name="Formenti G."/>
            <person name="Chiara M."/>
            <person name="Poveda L."/>
            <person name="Francoijs K.-J."/>
            <person name="Bonisoli-Alquati A."/>
            <person name="Canova L."/>
            <person name="Gianfranceschi L."/>
            <person name="Horner D.S."/>
            <person name="Saino N."/>
        </authorList>
    </citation>
    <scope>NUCLEOTIDE SEQUENCE [LARGE SCALE GENOMIC DNA]</scope>
    <source>
        <strain evidence="4">Chelidonia</strain>
        <tissue evidence="4">Blood</tissue>
    </source>
</reference>
<sequence length="422" mass="49147">MKPFTDEDVEIYIQSKVERRHYLVSKAVEEVQKIIQQLTAEISYKAVRFQAISNSGIHNENIKDQPALLAKWSAMLRRKRPFHPSIQESDKRGSFTVGVTTSQQWLSLHILLMQQLHLTYASVLAPSQFLITVPLRGLTGYRECQVRHWRYYTVHGAKLLSSVRDPEELHQWLEVEQFSKSLQQWHEEDVNIEGDLVPAKVLIVFRELVEKSIVSCNLSSKVTVLESFSSVVRVAVETSESQVEVELVPAVEIPTCWPEKARWPRCLKRWPSQEKVQCIKSLGFDLLARSNYHWQLCFSRAEHILMEGLDEDGGCRMKCFRVMRQMKEDVWCAGNKPVITAYHLQTVLFWTCEKYPRTKDWRCFSEAFLRLVQKLHKCVSQHFLKHYFLKNTNLLKYANTSDLDLVASKLAVFLENPVFCLD</sequence>
<dbReference type="EMBL" id="QRBI01000120">
    <property type="protein sequence ID" value="RMC07671.1"/>
    <property type="molecule type" value="Genomic_DNA"/>
</dbReference>
<dbReference type="Pfam" id="PF20266">
    <property type="entry name" value="Mab-21_C"/>
    <property type="match status" value="1"/>
</dbReference>
<evidence type="ECO:0000259" key="2">
    <source>
        <dbReference type="Pfam" id="PF03281"/>
    </source>
</evidence>
<dbReference type="Gene3D" id="1.10.1410.40">
    <property type="match status" value="1"/>
</dbReference>
<protein>
    <submittedName>
        <fullName evidence="4">Uncharacterized protein</fullName>
    </submittedName>
</protein>
<evidence type="ECO:0000259" key="3">
    <source>
        <dbReference type="Pfam" id="PF20266"/>
    </source>
</evidence>
<feature type="domain" description="Mab-21-like HhH/H2TH-like" evidence="3">
    <location>
        <begin position="315"/>
        <end position="410"/>
    </location>
</feature>
<dbReference type="Gene3D" id="3.30.460.90">
    <property type="match status" value="1"/>
</dbReference>
<dbReference type="AlphaFoldDB" id="A0A3M0K5A4"/>
<dbReference type="PANTHER" id="PTHR10656">
    <property type="entry name" value="CELL FATE DETERMINING PROTEIN MAB21-RELATED"/>
    <property type="match status" value="1"/>
</dbReference>
<comment type="caution">
    <text evidence="4">The sequence shown here is derived from an EMBL/GenBank/DDBJ whole genome shotgun (WGS) entry which is preliminary data.</text>
</comment>
<gene>
    <name evidence="4" type="ORF">DUI87_17148</name>
</gene>